<dbReference type="EMBL" id="MU274902">
    <property type="protein sequence ID" value="KAI0093354.1"/>
    <property type="molecule type" value="Genomic_DNA"/>
</dbReference>
<comment type="caution">
    <text evidence="1">The sequence shown here is derived from an EMBL/GenBank/DDBJ whole genome shotgun (WGS) entry which is preliminary data.</text>
</comment>
<sequence length="95" mass="10666">MRLKESQLAEVRVPLIHRSDGQIWADALDITEVLQSGPARIDGPARVSTMRGEYKQIFFRVSASGEVNCKPANIQVSQEKTVQVIVEDVSYRSQH</sequence>
<reference evidence="1" key="1">
    <citation type="journal article" date="2021" name="Environ. Microbiol.">
        <title>Gene family expansions and transcriptome signatures uncover fungal adaptations to wood decay.</title>
        <authorList>
            <person name="Hage H."/>
            <person name="Miyauchi S."/>
            <person name="Viragh M."/>
            <person name="Drula E."/>
            <person name="Min B."/>
            <person name="Chaduli D."/>
            <person name="Navarro D."/>
            <person name="Favel A."/>
            <person name="Norest M."/>
            <person name="Lesage-Meessen L."/>
            <person name="Balint B."/>
            <person name="Merenyi Z."/>
            <person name="de Eugenio L."/>
            <person name="Morin E."/>
            <person name="Martinez A.T."/>
            <person name="Baldrian P."/>
            <person name="Stursova M."/>
            <person name="Martinez M.J."/>
            <person name="Novotny C."/>
            <person name="Magnuson J.K."/>
            <person name="Spatafora J.W."/>
            <person name="Maurice S."/>
            <person name="Pangilinan J."/>
            <person name="Andreopoulos W."/>
            <person name="LaButti K."/>
            <person name="Hundley H."/>
            <person name="Na H."/>
            <person name="Kuo A."/>
            <person name="Barry K."/>
            <person name="Lipzen A."/>
            <person name="Henrissat B."/>
            <person name="Riley R."/>
            <person name="Ahrendt S."/>
            <person name="Nagy L.G."/>
            <person name="Grigoriev I.V."/>
            <person name="Martin F."/>
            <person name="Rosso M.N."/>
        </authorList>
    </citation>
    <scope>NUCLEOTIDE SEQUENCE</scope>
    <source>
        <strain evidence="1">CBS 384.51</strain>
    </source>
</reference>
<proteinExistence type="predicted"/>
<protein>
    <submittedName>
        <fullName evidence="1">Uncharacterized protein</fullName>
    </submittedName>
</protein>
<evidence type="ECO:0000313" key="2">
    <source>
        <dbReference type="Proteomes" id="UP001055072"/>
    </source>
</evidence>
<evidence type="ECO:0000313" key="1">
    <source>
        <dbReference type="EMBL" id="KAI0093354.1"/>
    </source>
</evidence>
<dbReference type="Proteomes" id="UP001055072">
    <property type="component" value="Unassembled WGS sequence"/>
</dbReference>
<keyword evidence="2" id="KW-1185">Reference proteome</keyword>
<organism evidence="1 2">
    <name type="scientific">Irpex rosettiformis</name>
    <dbReference type="NCBI Taxonomy" id="378272"/>
    <lineage>
        <taxon>Eukaryota</taxon>
        <taxon>Fungi</taxon>
        <taxon>Dikarya</taxon>
        <taxon>Basidiomycota</taxon>
        <taxon>Agaricomycotina</taxon>
        <taxon>Agaricomycetes</taxon>
        <taxon>Polyporales</taxon>
        <taxon>Irpicaceae</taxon>
        <taxon>Irpex</taxon>
    </lineage>
</organism>
<accession>A0ACB8UH37</accession>
<gene>
    <name evidence="1" type="ORF">BDY19DRAFT_882829</name>
</gene>
<name>A0ACB8UH37_9APHY</name>